<dbReference type="PANTHER" id="PTHR12110">
    <property type="entry name" value="HYDROXYPYRUVATE ISOMERASE"/>
    <property type="match status" value="1"/>
</dbReference>
<dbReference type="InterPro" id="IPR013022">
    <property type="entry name" value="Xyl_isomerase-like_TIM-brl"/>
</dbReference>
<dbReference type="RefSeq" id="WP_090363653.1">
    <property type="nucleotide sequence ID" value="NZ_FMUB01000015.1"/>
</dbReference>
<feature type="domain" description="Xylose isomerase-like TIM barrel" evidence="1">
    <location>
        <begin position="20"/>
        <end position="323"/>
    </location>
</feature>
<dbReference type="STRING" id="1502745.SAMN02799620_05552"/>
<dbReference type="Proteomes" id="UP000199707">
    <property type="component" value="Unassembled WGS sequence"/>
</dbReference>
<evidence type="ECO:0000313" key="3">
    <source>
        <dbReference type="Proteomes" id="UP000199707"/>
    </source>
</evidence>
<accession>A0A1G4WYI8</accession>
<dbReference type="InterPro" id="IPR050312">
    <property type="entry name" value="IolE/XylAMocC-like"/>
</dbReference>
<gene>
    <name evidence="2" type="ORF">SAMN02799620_05552</name>
</gene>
<dbReference type="AlphaFoldDB" id="A0A1G4WYI8"/>
<keyword evidence="2" id="KW-0413">Isomerase</keyword>
<reference evidence="3" key="1">
    <citation type="submission" date="2016-10" db="EMBL/GenBank/DDBJ databases">
        <authorList>
            <person name="Varghese N."/>
            <person name="Submissions S."/>
        </authorList>
    </citation>
    <scope>NUCLEOTIDE SEQUENCE [LARGE SCALE GENOMIC DNA]</scope>
    <source>
        <strain evidence="3">UNC267MFSha1.1M11</strain>
    </source>
</reference>
<dbReference type="EMBL" id="FMUB01000015">
    <property type="protein sequence ID" value="SCX32345.1"/>
    <property type="molecule type" value="Genomic_DNA"/>
</dbReference>
<evidence type="ECO:0000313" key="2">
    <source>
        <dbReference type="EMBL" id="SCX32345.1"/>
    </source>
</evidence>
<dbReference type="GO" id="GO:0016853">
    <property type="term" value="F:isomerase activity"/>
    <property type="evidence" value="ECO:0007669"/>
    <property type="project" value="UniProtKB-KW"/>
</dbReference>
<dbReference type="InterPro" id="IPR036237">
    <property type="entry name" value="Xyl_isomerase-like_sf"/>
</dbReference>
<dbReference type="PANTHER" id="PTHR12110:SF21">
    <property type="entry name" value="XYLOSE ISOMERASE-LIKE TIM BARREL DOMAIN-CONTAINING PROTEIN"/>
    <property type="match status" value="1"/>
</dbReference>
<organism evidence="2 3">
    <name type="scientific">Mycolicibacterium fluoranthenivorans</name>
    <dbReference type="NCBI Taxonomy" id="258505"/>
    <lineage>
        <taxon>Bacteria</taxon>
        <taxon>Bacillati</taxon>
        <taxon>Actinomycetota</taxon>
        <taxon>Actinomycetes</taxon>
        <taxon>Mycobacteriales</taxon>
        <taxon>Mycobacteriaceae</taxon>
        <taxon>Mycolicibacterium</taxon>
    </lineage>
</organism>
<name>A0A1G4WYI8_9MYCO</name>
<dbReference type="Pfam" id="PF01261">
    <property type="entry name" value="AP_endonuc_2"/>
    <property type="match status" value="1"/>
</dbReference>
<sequence length="339" mass="37107">MKLGVYTAILHDRPLPEALRIISSLGLTGAEINAGGFLPAPHLPVHDLLSGELSPAAYLANFDGTGVEIAGLNCNGNPLHPDPEVGPEDAQDLRNAIRVAGLLGVNRVVTMSGLPQAHPGGQWPAWNVNTWDSGYLDSLDYQWDEIAAPFWAEIDSLARENGVKVAIEMHPQNLVFNPPTLKRLVERTGASNIGAEMDPSHLFWQGIDPVAAIEWLGPLVVHAAAKDTRINDNCRIYGVLDERFTRIPLSDNPTTLGGRHVVNKWPEDSAWDFVAVGQGHDTDFWSRFLQALERVDPDMWVNIEHEDVAFGPLEGLQVAAETLKAANSATAGRHEREWQ</sequence>
<evidence type="ECO:0000259" key="1">
    <source>
        <dbReference type="Pfam" id="PF01261"/>
    </source>
</evidence>
<protein>
    <submittedName>
        <fullName evidence="2">Sugar phosphate isomerase/epimerase</fullName>
    </submittedName>
</protein>
<dbReference type="Gene3D" id="3.20.20.150">
    <property type="entry name" value="Divalent-metal-dependent TIM barrel enzymes"/>
    <property type="match status" value="1"/>
</dbReference>
<dbReference type="SUPFAM" id="SSF51658">
    <property type="entry name" value="Xylose isomerase-like"/>
    <property type="match status" value="1"/>
</dbReference>
<proteinExistence type="predicted"/>